<keyword evidence="5" id="KW-0408">Iron</keyword>
<evidence type="ECO:0000256" key="1">
    <source>
        <dbReference type="ARBA" id="ARBA00001966"/>
    </source>
</evidence>
<evidence type="ECO:0000256" key="3">
    <source>
        <dbReference type="ARBA" id="ARBA00022691"/>
    </source>
</evidence>
<dbReference type="InterPro" id="IPR058240">
    <property type="entry name" value="rSAM_sf"/>
</dbReference>
<dbReference type="InterPro" id="IPR013785">
    <property type="entry name" value="Aldolase_TIM"/>
</dbReference>
<evidence type="ECO:0000256" key="5">
    <source>
        <dbReference type="ARBA" id="ARBA00023004"/>
    </source>
</evidence>
<reference evidence="8 9" key="1">
    <citation type="submission" date="2016-11" db="EMBL/GenBank/DDBJ databases">
        <authorList>
            <person name="Jaros S."/>
            <person name="Januszkiewicz K."/>
            <person name="Wedrychowicz H."/>
        </authorList>
    </citation>
    <scope>NUCLEOTIDE SEQUENCE [LARGE SCALE GENOMIC DNA]</scope>
    <source>
        <strain evidence="8 9">DSM 9705</strain>
    </source>
</reference>
<dbReference type="GO" id="GO:0003824">
    <property type="term" value="F:catalytic activity"/>
    <property type="evidence" value="ECO:0007669"/>
    <property type="project" value="InterPro"/>
</dbReference>
<evidence type="ECO:0000256" key="6">
    <source>
        <dbReference type="ARBA" id="ARBA00023014"/>
    </source>
</evidence>
<evidence type="ECO:0000256" key="4">
    <source>
        <dbReference type="ARBA" id="ARBA00022723"/>
    </source>
</evidence>
<dbReference type="STRING" id="1121409.SAMN02745124_04252"/>
<dbReference type="PROSITE" id="PS51918">
    <property type="entry name" value="RADICAL_SAM"/>
    <property type="match status" value="1"/>
</dbReference>
<dbReference type="Gene3D" id="3.20.20.70">
    <property type="entry name" value="Aldolase class I"/>
    <property type="match status" value="1"/>
</dbReference>
<evidence type="ECO:0000256" key="2">
    <source>
        <dbReference type="ARBA" id="ARBA00022485"/>
    </source>
</evidence>
<dbReference type="SFLD" id="SFLDG01386">
    <property type="entry name" value="main_SPASM_domain-containing"/>
    <property type="match status" value="1"/>
</dbReference>
<dbReference type="GO" id="GO:0051539">
    <property type="term" value="F:4 iron, 4 sulfur cluster binding"/>
    <property type="evidence" value="ECO:0007669"/>
    <property type="project" value="UniProtKB-KW"/>
</dbReference>
<keyword evidence="2" id="KW-0004">4Fe-4S</keyword>
<dbReference type="GO" id="GO:0046872">
    <property type="term" value="F:metal ion binding"/>
    <property type="evidence" value="ECO:0007669"/>
    <property type="project" value="UniProtKB-KW"/>
</dbReference>
<dbReference type="RefSeq" id="WP_073379245.1">
    <property type="nucleotide sequence ID" value="NZ_FQXS01000045.1"/>
</dbReference>
<organism evidence="8 9">
    <name type="scientific">Desulfofustis glycolicus DSM 9705</name>
    <dbReference type="NCBI Taxonomy" id="1121409"/>
    <lineage>
        <taxon>Bacteria</taxon>
        <taxon>Pseudomonadati</taxon>
        <taxon>Thermodesulfobacteriota</taxon>
        <taxon>Desulfobulbia</taxon>
        <taxon>Desulfobulbales</taxon>
        <taxon>Desulfocapsaceae</taxon>
        <taxon>Desulfofustis</taxon>
    </lineage>
</organism>
<keyword evidence="3" id="KW-0949">S-adenosyl-L-methionine</keyword>
<keyword evidence="9" id="KW-1185">Reference proteome</keyword>
<dbReference type="GO" id="GO:0006783">
    <property type="term" value="P:heme biosynthetic process"/>
    <property type="evidence" value="ECO:0007669"/>
    <property type="project" value="TreeGrafter"/>
</dbReference>
<sequence>MTEVVDIKNFQLWERMTEKLIPFGFDIDVTARCNFNCRHCYINLSPGDLVAQEKEMSFREIVDIAGQAVELGALWCVLTGGEPLLRPDFADLYLALKRLGLMVSVYSNASLIQEEHIALFQKYPPRDLEVTVYGTTAKTFERITRRPGSFAAFTGGLQRLLSGGVKVRLKAMALRSNLHEMNHIANFCRKHTKDYYRFDPLLHLRLDRNQKRNKDIIDERLAPSEIAAMERSDPERSMVLDKHCEHFIQLEGDVLPYEACQTCETREQCDRYTQFSRLLYCGAGLSGFSISWDGQFRLCQSLNAPGTTYDLRRGTLHDAWRQFVPKVRALGVHSSEYLSNCKSCTIVNLCLNCPAHAWLESGDCEAVVPYFCNVAHVRKESLEKNRPR</sequence>
<dbReference type="SFLD" id="SFLDG01067">
    <property type="entry name" value="SPASM/twitch_domain_containing"/>
    <property type="match status" value="1"/>
</dbReference>
<dbReference type="InterPro" id="IPR007197">
    <property type="entry name" value="rSAM"/>
</dbReference>
<dbReference type="SUPFAM" id="SSF102114">
    <property type="entry name" value="Radical SAM enzymes"/>
    <property type="match status" value="1"/>
</dbReference>
<evidence type="ECO:0000259" key="7">
    <source>
        <dbReference type="PROSITE" id="PS51918"/>
    </source>
</evidence>
<dbReference type="InterPro" id="IPR017200">
    <property type="entry name" value="PqqE-like"/>
</dbReference>
<dbReference type="AlphaFoldDB" id="A0A1M5YNI6"/>
<dbReference type="InterPro" id="IPR050377">
    <property type="entry name" value="Radical_SAM_PqqE_MftC-like"/>
</dbReference>
<dbReference type="EMBL" id="FQXS01000045">
    <property type="protein sequence ID" value="SHI13501.1"/>
    <property type="molecule type" value="Genomic_DNA"/>
</dbReference>
<evidence type="ECO:0000313" key="9">
    <source>
        <dbReference type="Proteomes" id="UP000184139"/>
    </source>
</evidence>
<dbReference type="Proteomes" id="UP000184139">
    <property type="component" value="Unassembled WGS sequence"/>
</dbReference>
<dbReference type="PANTHER" id="PTHR11228:SF7">
    <property type="entry name" value="PQQA PEPTIDE CYCLASE"/>
    <property type="match status" value="1"/>
</dbReference>
<dbReference type="PANTHER" id="PTHR11228">
    <property type="entry name" value="RADICAL SAM DOMAIN PROTEIN"/>
    <property type="match status" value="1"/>
</dbReference>
<dbReference type="Pfam" id="PF04055">
    <property type="entry name" value="Radical_SAM"/>
    <property type="match status" value="1"/>
</dbReference>
<accession>A0A1M5YNI6</accession>
<gene>
    <name evidence="8" type="ORF">SAMN02745124_04252</name>
</gene>
<comment type="cofactor">
    <cofactor evidence="1">
        <name>[4Fe-4S] cluster</name>
        <dbReference type="ChEBI" id="CHEBI:49883"/>
    </cofactor>
</comment>
<dbReference type="OrthoDB" id="9782387at2"/>
<keyword evidence="4" id="KW-0479">Metal-binding</keyword>
<feature type="domain" description="Radical SAM core" evidence="7">
    <location>
        <begin position="19"/>
        <end position="241"/>
    </location>
</feature>
<dbReference type="SFLD" id="SFLDS00029">
    <property type="entry name" value="Radical_SAM"/>
    <property type="match status" value="1"/>
</dbReference>
<name>A0A1M5YNI6_9BACT</name>
<proteinExistence type="predicted"/>
<protein>
    <submittedName>
        <fullName evidence="8">Radical SAM additional 4Fe4S-binding SPASM domain-containing protein</fullName>
    </submittedName>
</protein>
<dbReference type="CDD" id="cd01335">
    <property type="entry name" value="Radical_SAM"/>
    <property type="match status" value="1"/>
</dbReference>
<keyword evidence="6" id="KW-0411">Iron-sulfur</keyword>
<evidence type="ECO:0000313" key="8">
    <source>
        <dbReference type="EMBL" id="SHI13501.1"/>
    </source>
</evidence>
<dbReference type="PIRSF" id="PIRSF037420">
    <property type="entry name" value="PQQ_syn_pqqE"/>
    <property type="match status" value="1"/>
</dbReference>